<reference evidence="1 2" key="1">
    <citation type="submission" date="2019-03" db="EMBL/GenBank/DDBJ databases">
        <title>Genomic Encyclopedia of Type Strains, Phase IV (KMG-IV): sequencing the most valuable type-strain genomes for metagenomic binning, comparative biology and taxonomic classification.</title>
        <authorList>
            <person name="Goeker M."/>
        </authorList>
    </citation>
    <scope>NUCLEOTIDE SEQUENCE [LARGE SCALE GENOMIC DNA]</scope>
    <source>
        <strain evidence="1 2">DSM 21153</strain>
    </source>
</reference>
<dbReference type="EMBL" id="SLVM01000003">
    <property type="protein sequence ID" value="TCM87050.1"/>
    <property type="molecule type" value="Genomic_DNA"/>
</dbReference>
<keyword evidence="1" id="KW-0282">Flagellum</keyword>
<protein>
    <submittedName>
        <fullName evidence="1">Flagellar protein FlaF</fullName>
    </submittedName>
</protein>
<dbReference type="Pfam" id="PF07309">
    <property type="entry name" value="FlaF"/>
    <property type="match status" value="1"/>
</dbReference>
<comment type="caution">
    <text evidence="1">The sequence shown here is derived from an EMBL/GenBank/DDBJ whole genome shotgun (WGS) entry which is preliminary data.</text>
</comment>
<dbReference type="GO" id="GO:0044781">
    <property type="term" value="P:bacterial-type flagellum organization"/>
    <property type="evidence" value="ECO:0007669"/>
    <property type="project" value="InterPro"/>
</dbReference>
<proteinExistence type="predicted"/>
<dbReference type="AlphaFoldDB" id="A0A4R1Z0F5"/>
<dbReference type="Proteomes" id="UP000295277">
    <property type="component" value="Unassembled WGS sequence"/>
</dbReference>
<evidence type="ECO:0000313" key="1">
    <source>
        <dbReference type="EMBL" id="TCM87050.1"/>
    </source>
</evidence>
<gene>
    <name evidence="1" type="ORF">EV216_103128</name>
</gene>
<sequence length="126" mass="13779">MNALHMARNAYSAPTQAQTRPPRATEYAAFARITARLKAADADGRKNYPALAAAIHENRKLWTMLAADVADGDNGLPTQLRARIFYLFEFTTHHSREVLNGKADVGPLVEINTAVMRGLGKSEAEA</sequence>
<dbReference type="NCBIfam" id="NF009435">
    <property type="entry name" value="PRK12794.1"/>
    <property type="match status" value="1"/>
</dbReference>
<accession>A0A4R1Z0F5</accession>
<keyword evidence="2" id="KW-1185">Reference proteome</keyword>
<evidence type="ECO:0000313" key="2">
    <source>
        <dbReference type="Proteomes" id="UP000295277"/>
    </source>
</evidence>
<dbReference type="RefSeq" id="WP_165899120.1">
    <property type="nucleotide sequence ID" value="NZ_SLVM01000003.1"/>
</dbReference>
<organism evidence="1 2">
    <name type="scientific">Rhodovulum steppense</name>
    <dbReference type="NCBI Taxonomy" id="540251"/>
    <lineage>
        <taxon>Bacteria</taxon>
        <taxon>Pseudomonadati</taxon>
        <taxon>Pseudomonadota</taxon>
        <taxon>Alphaproteobacteria</taxon>
        <taxon>Rhodobacterales</taxon>
        <taxon>Paracoccaceae</taxon>
        <taxon>Rhodovulum</taxon>
    </lineage>
</organism>
<dbReference type="InterPro" id="IPR010845">
    <property type="entry name" value="FlaF"/>
</dbReference>
<name>A0A4R1Z0F5_9RHOB</name>
<keyword evidence="1" id="KW-0969">Cilium</keyword>
<keyword evidence="1" id="KW-0966">Cell projection</keyword>